<keyword evidence="1" id="KW-1133">Transmembrane helix</keyword>
<reference evidence="2 3" key="1">
    <citation type="journal article" date="2019" name="Int. J. Syst. Evol. Microbiol.">
        <title>The Global Catalogue of Microorganisms (GCM) 10K type strain sequencing project: providing services to taxonomists for standard genome sequencing and annotation.</title>
        <authorList>
            <consortium name="The Broad Institute Genomics Platform"/>
            <consortium name="The Broad Institute Genome Sequencing Center for Infectious Disease"/>
            <person name="Wu L."/>
            <person name="Ma J."/>
        </authorList>
    </citation>
    <scope>NUCLEOTIDE SEQUENCE [LARGE SCALE GENOMIC DNA]</scope>
    <source>
        <strain evidence="2 3">JCM 14162</strain>
    </source>
</reference>
<organism evidence="2 3">
    <name type="scientific">Parasphingorhabdus litoris</name>
    <dbReference type="NCBI Taxonomy" id="394733"/>
    <lineage>
        <taxon>Bacteria</taxon>
        <taxon>Pseudomonadati</taxon>
        <taxon>Pseudomonadota</taxon>
        <taxon>Alphaproteobacteria</taxon>
        <taxon>Sphingomonadales</taxon>
        <taxon>Sphingomonadaceae</taxon>
        <taxon>Parasphingorhabdus</taxon>
    </lineage>
</organism>
<dbReference type="RefSeq" id="WP_229955820.1">
    <property type="nucleotide sequence ID" value="NZ_BAAAEM010000003.1"/>
</dbReference>
<keyword evidence="1" id="KW-0812">Transmembrane</keyword>
<accession>A0ABN1B075</accession>
<keyword evidence="3" id="KW-1185">Reference proteome</keyword>
<evidence type="ECO:0000313" key="2">
    <source>
        <dbReference type="EMBL" id="GAA0487602.1"/>
    </source>
</evidence>
<gene>
    <name evidence="2" type="ORF">GCM10009096_33130</name>
</gene>
<name>A0ABN1B075_9SPHN</name>
<dbReference type="InterPro" id="IPR018037">
    <property type="entry name" value="FixH_proteobacterial"/>
</dbReference>
<protein>
    <submittedName>
        <fullName evidence="2">FixH family protein</fullName>
    </submittedName>
</protein>
<dbReference type="PIRSF" id="PIRSF011386">
    <property type="entry name" value="FixH"/>
    <property type="match status" value="1"/>
</dbReference>
<feature type="transmembrane region" description="Helical" evidence="1">
    <location>
        <begin position="12"/>
        <end position="34"/>
    </location>
</feature>
<comment type="caution">
    <text evidence="2">The sequence shown here is derived from an EMBL/GenBank/DDBJ whole genome shotgun (WGS) entry which is preliminary data.</text>
</comment>
<evidence type="ECO:0000256" key="1">
    <source>
        <dbReference type="SAM" id="Phobius"/>
    </source>
</evidence>
<dbReference type="EMBL" id="BAAAEM010000003">
    <property type="protein sequence ID" value="GAA0487602.1"/>
    <property type="molecule type" value="Genomic_DNA"/>
</dbReference>
<dbReference type="Pfam" id="PF05751">
    <property type="entry name" value="FixH"/>
    <property type="match status" value="1"/>
</dbReference>
<proteinExistence type="predicted"/>
<evidence type="ECO:0000313" key="3">
    <source>
        <dbReference type="Proteomes" id="UP001500713"/>
    </source>
</evidence>
<sequence>MKMEIVEPKKFTGFHATAMIVAFFAVVVSVNMVMARFAISTFGGTVVDNSYVASQKYNEWLEEARKQQAHGWTASRITRVQDKVAMTVLQADESALANATITAVAEHPVGRSEPITLNFIENGAGSYISQDALPEGRWKLRVAIIHGGNKMALAQEVR</sequence>
<dbReference type="InterPro" id="IPR008620">
    <property type="entry name" value="FixH"/>
</dbReference>
<keyword evidence="1" id="KW-0472">Membrane</keyword>
<dbReference type="Proteomes" id="UP001500713">
    <property type="component" value="Unassembled WGS sequence"/>
</dbReference>